<feature type="compositionally biased region" description="Basic and acidic residues" evidence="1">
    <location>
        <begin position="1"/>
        <end position="27"/>
    </location>
</feature>
<evidence type="ECO:0000313" key="2">
    <source>
        <dbReference type="EMBL" id="EGT43877.1"/>
    </source>
</evidence>
<dbReference type="InParanoid" id="G0P373"/>
<dbReference type="HOGENOM" id="CLU_1723936_0_0_1"/>
<dbReference type="EMBL" id="GL380038">
    <property type="protein sequence ID" value="EGT43877.1"/>
    <property type="molecule type" value="Genomic_DNA"/>
</dbReference>
<feature type="region of interest" description="Disordered" evidence="1">
    <location>
        <begin position="1"/>
        <end position="45"/>
    </location>
</feature>
<gene>
    <name evidence="2" type="ORF">CAEBREN_25298</name>
</gene>
<dbReference type="Proteomes" id="UP000008068">
    <property type="component" value="Unassembled WGS sequence"/>
</dbReference>
<accession>G0P373</accession>
<dbReference type="AlphaFoldDB" id="G0P373"/>
<evidence type="ECO:0000313" key="3">
    <source>
        <dbReference type="Proteomes" id="UP000008068"/>
    </source>
</evidence>
<reference evidence="3" key="1">
    <citation type="submission" date="2011-07" db="EMBL/GenBank/DDBJ databases">
        <authorList>
            <consortium name="Caenorhabditis brenneri Sequencing and Analysis Consortium"/>
            <person name="Wilson R.K."/>
        </authorList>
    </citation>
    <scope>NUCLEOTIDE SEQUENCE [LARGE SCALE GENOMIC DNA]</scope>
    <source>
        <strain evidence="3">PB2801</strain>
    </source>
</reference>
<evidence type="ECO:0000256" key="1">
    <source>
        <dbReference type="SAM" id="MobiDB-lite"/>
    </source>
</evidence>
<organism evidence="3">
    <name type="scientific">Caenorhabditis brenneri</name>
    <name type="common">Nematode worm</name>
    <dbReference type="NCBI Taxonomy" id="135651"/>
    <lineage>
        <taxon>Eukaryota</taxon>
        <taxon>Metazoa</taxon>
        <taxon>Ecdysozoa</taxon>
        <taxon>Nematoda</taxon>
        <taxon>Chromadorea</taxon>
        <taxon>Rhabditida</taxon>
        <taxon>Rhabditina</taxon>
        <taxon>Rhabditomorpha</taxon>
        <taxon>Rhabditoidea</taxon>
        <taxon>Rhabditidae</taxon>
        <taxon>Peloderinae</taxon>
        <taxon>Caenorhabditis</taxon>
    </lineage>
</organism>
<name>G0P373_CAEBE</name>
<protein>
    <submittedName>
        <fullName evidence="2">Uncharacterized protein</fullName>
    </submittedName>
</protein>
<proteinExistence type="predicted"/>
<sequence>MDTRRGGKKDEGHPKNGDKKAVKRRNDDDNEDDVVAVPEKKETPSDYLRRKAEEVKFPTEEAARLQPKFIFAEKPPLIVFFCSTCQQYNASRKPVTLPNGLVDLRIALCSICRASLNSARTNKFYHFTLPLIKRDDLNVSDGPEEIEEEDQD</sequence>
<keyword evidence="3" id="KW-1185">Reference proteome</keyword>